<dbReference type="EMBL" id="BGPR01057727">
    <property type="protein sequence ID" value="GBO33992.1"/>
    <property type="molecule type" value="Genomic_DNA"/>
</dbReference>
<accession>A0A4Y2WAI5</accession>
<keyword evidence="1" id="KW-1133">Transmembrane helix</keyword>
<evidence type="ECO:0000313" key="2">
    <source>
        <dbReference type="EMBL" id="GBO33992.1"/>
    </source>
</evidence>
<proteinExistence type="predicted"/>
<protein>
    <recommendedName>
        <fullName evidence="4">Gustatory receptor</fullName>
    </recommendedName>
</protein>
<dbReference type="AlphaFoldDB" id="A0A4Y2WAI5"/>
<evidence type="ECO:0000256" key="1">
    <source>
        <dbReference type="SAM" id="Phobius"/>
    </source>
</evidence>
<evidence type="ECO:0000313" key="3">
    <source>
        <dbReference type="Proteomes" id="UP000499080"/>
    </source>
</evidence>
<organism evidence="2 3">
    <name type="scientific">Araneus ventricosus</name>
    <name type="common">Orbweaver spider</name>
    <name type="synonym">Epeira ventricosa</name>
    <dbReference type="NCBI Taxonomy" id="182803"/>
    <lineage>
        <taxon>Eukaryota</taxon>
        <taxon>Metazoa</taxon>
        <taxon>Ecdysozoa</taxon>
        <taxon>Arthropoda</taxon>
        <taxon>Chelicerata</taxon>
        <taxon>Arachnida</taxon>
        <taxon>Araneae</taxon>
        <taxon>Araneomorphae</taxon>
        <taxon>Entelegynae</taxon>
        <taxon>Araneoidea</taxon>
        <taxon>Araneidae</taxon>
        <taxon>Araneus</taxon>
    </lineage>
</organism>
<comment type="caution">
    <text evidence="2">The sequence shown here is derived from an EMBL/GenBank/DDBJ whole genome shotgun (WGS) entry which is preliminary data.</text>
</comment>
<keyword evidence="1" id="KW-0472">Membrane</keyword>
<dbReference type="Proteomes" id="UP000499080">
    <property type="component" value="Unassembled WGS sequence"/>
</dbReference>
<keyword evidence="3" id="KW-1185">Reference proteome</keyword>
<feature type="transmembrane region" description="Helical" evidence="1">
    <location>
        <begin position="258"/>
        <end position="282"/>
    </location>
</feature>
<sequence length="394" mass="44614">MLPSESGKMDRFSGCGILWCCLKFLGIDILKSRDEGKIQVQNSAVKKFANKLAKFLYPLILHVMQVYALVSWTILYSHGAVTIEVLISFCVSDLFSMALWQDVNRKKNIVRSLVTKCHHLAYLLDVRRKQNNTVVNLSLILSICTLVVLTAFYGFVISESSPEYIMYYSVFNTVGSHNIVSILLRSVMILITFSILYLVPSLVAIFVCAMYCKVSSLFRGMYENVKNVLKFSPQYKQVFEVMQNYNHLYQLAHQTERAFSLTALLLLCSQCLSVYLVLVTFFKVENESFSYALYWESIVRLIMGPLSITAVVLCGSSIASLVREIQTCLQMIHSSLLYDADKNHKTLQLVSSMLNMEFPQMTAYGVLELKPSLILTSLGSVLTYGLLVLNIKKT</sequence>
<name>A0A4Y2WAI5_ARAVE</name>
<evidence type="ECO:0008006" key="4">
    <source>
        <dbReference type="Google" id="ProtNLM"/>
    </source>
</evidence>
<keyword evidence="1" id="KW-0812">Transmembrane</keyword>
<dbReference type="OrthoDB" id="6434096at2759"/>
<feature type="transmembrane region" description="Helical" evidence="1">
    <location>
        <begin position="134"/>
        <end position="156"/>
    </location>
</feature>
<feature type="transmembrane region" description="Helical" evidence="1">
    <location>
        <begin position="302"/>
        <end position="325"/>
    </location>
</feature>
<feature type="transmembrane region" description="Helical" evidence="1">
    <location>
        <begin position="81"/>
        <end position="100"/>
    </location>
</feature>
<feature type="transmembrane region" description="Helical" evidence="1">
    <location>
        <begin position="187"/>
        <end position="212"/>
    </location>
</feature>
<feature type="transmembrane region" description="Helical" evidence="1">
    <location>
        <begin position="55"/>
        <end position="75"/>
    </location>
</feature>
<reference evidence="2 3" key="1">
    <citation type="journal article" date="2019" name="Sci. Rep.">
        <title>Orb-weaving spider Araneus ventricosus genome elucidates the spidroin gene catalogue.</title>
        <authorList>
            <person name="Kono N."/>
            <person name="Nakamura H."/>
            <person name="Ohtoshi R."/>
            <person name="Moran D.A.P."/>
            <person name="Shinohara A."/>
            <person name="Yoshida Y."/>
            <person name="Fujiwara M."/>
            <person name="Mori M."/>
            <person name="Tomita M."/>
            <person name="Arakawa K."/>
        </authorList>
    </citation>
    <scope>NUCLEOTIDE SEQUENCE [LARGE SCALE GENOMIC DNA]</scope>
</reference>
<gene>
    <name evidence="2" type="ORF">AVEN_40311_1</name>
</gene>